<evidence type="ECO:0000313" key="3">
    <source>
        <dbReference type="Proteomes" id="UP000248817"/>
    </source>
</evidence>
<dbReference type="EMBL" id="KZ825545">
    <property type="protein sequence ID" value="PYI28559.1"/>
    <property type="molecule type" value="Genomic_DNA"/>
</dbReference>
<organism evidence="2 3">
    <name type="scientific">Aspergillus indologenus CBS 114.80</name>
    <dbReference type="NCBI Taxonomy" id="1450541"/>
    <lineage>
        <taxon>Eukaryota</taxon>
        <taxon>Fungi</taxon>
        <taxon>Dikarya</taxon>
        <taxon>Ascomycota</taxon>
        <taxon>Pezizomycotina</taxon>
        <taxon>Eurotiomycetes</taxon>
        <taxon>Eurotiomycetidae</taxon>
        <taxon>Eurotiales</taxon>
        <taxon>Aspergillaceae</taxon>
        <taxon>Aspergillus</taxon>
        <taxon>Aspergillus subgen. Circumdati</taxon>
    </lineage>
</organism>
<feature type="region of interest" description="Disordered" evidence="1">
    <location>
        <begin position="57"/>
        <end position="110"/>
    </location>
</feature>
<reference evidence="2 3" key="1">
    <citation type="submission" date="2018-02" db="EMBL/GenBank/DDBJ databases">
        <title>The genomes of Aspergillus section Nigri reveals drivers in fungal speciation.</title>
        <authorList>
            <consortium name="DOE Joint Genome Institute"/>
            <person name="Vesth T.C."/>
            <person name="Nybo J."/>
            <person name="Theobald S."/>
            <person name="Brandl J."/>
            <person name="Frisvad J.C."/>
            <person name="Nielsen K.F."/>
            <person name="Lyhne E.K."/>
            <person name="Kogle M.E."/>
            <person name="Kuo A."/>
            <person name="Riley R."/>
            <person name="Clum A."/>
            <person name="Nolan M."/>
            <person name="Lipzen A."/>
            <person name="Salamov A."/>
            <person name="Henrissat B."/>
            <person name="Wiebenga A."/>
            <person name="De vries R.P."/>
            <person name="Grigoriev I.V."/>
            <person name="Mortensen U.H."/>
            <person name="Andersen M.R."/>
            <person name="Baker S.E."/>
        </authorList>
    </citation>
    <scope>NUCLEOTIDE SEQUENCE [LARGE SCALE GENOMIC DNA]</scope>
    <source>
        <strain evidence="2 3">CBS 114.80</strain>
    </source>
</reference>
<dbReference type="Proteomes" id="UP000248817">
    <property type="component" value="Unassembled WGS sequence"/>
</dbReference>
<gene>
    <name evidence="2" type="ORF">BP00DRAFT_497225</name>
</gene>
<name>A0A2V5HVS2_9EURO</name>
<feature type="region of interest" description="Disordered" evidence="1">
    <location>
        <begin position="1"/>
        <end position="43"/>
    </location>
</feature>
<evidence type="ECO:0000256" key="1">
    <source>
        <dbReference type="SAM" id="MobiDB-lite"/>
    </source>
</evidence>
<accession>A0A2V5HVS2</accession>
<feature type="compositionally biased region" description="Polar residues" evidence="1">
    <location>
        <begin position="19"/>
        <end position="36"/>
    </location>
</feature>
<proteinExistence type="predicted"/>
<protein>
    <submittedName>
        <fullName evidence="2">Uncharacterized protein</fullName>
    </submittedName>
</protein>
<keyword evidence="3" id="KW-1185">Reference proteome</keyword>
<evidence type="ECO:0000313" key="2">
    <source>
        <dbReference type="EMBL" id="PYI28559.1"/>
    </source>
</evidence>
<dbReference type="AlphaFoldDB" id="A0A2V5HVS2"/>
<sequence>MSEKLPMAATCPVTGPHPVQSSTAHPQYKPTLSQARESPKSRPRRIVAIALRKIPMLTAARPPDGNTRTGSARFNHLVPNGPSVRPPPTGGPNTLQGSHRSSKGPSDPFMLSVAWGKDLALEHHRSSMALVP</sequence>